<dbReference type="EMBL" id="LFXA01000001">
    <property type="protein sequence ID" value="KNB54338.1"/>
    <property type="molecule type" value="Genomic_DNA"/>
</dbReference>
<dbReference type="PANTHER" id="PTHR33993:SF14">
    <property type="entry name" value="GB|AAF24581.1"/>
    <property type="match status" value="1"/>
</dbReference>
<accession>A0A0K9XM62</accession>
<reference evidence="3" key="1">
    <citation type="submission" date="2015-07" db="EMBL/GenBank/DDBJ databases">
        <title>Draft genome sequence of Streptomyces sp. CMAA 1322, a bacterium isolated from Caatinga biome, from dry forest semiarid of Brazil.</title>
        <authorList>
            <person name="Santos S.N."/>
            <person name="Gacesa R."/>
            <person name="Taketani R.G."/>
            <person name="Long P.F."/>
            <person name="Melo I.S."/>
        </authorList>
    </citation>
    <scope>NUCLEOTIDE SEQUENCE [LARGE SCALE GENOMIC DNA]</scope>
    <source>
        <strain evidence="3">CMAA 1322</strain>
    </source>
</reference>
<name>A0A0K9XM62_9ACTN</name>
<keyword evidence="3" id="KW-1185">Reference proteome</keyword>
<feature type="domain" description="VOC" evidence="1">
    <location>
        <begin position="143"/>
        <end position="256"/>
    </location>
</feature>
<proteinExistence type="predicted"/>
<dbReference type="RefSeq" id="WP_049713852.1">
    <property type="nucleotide sequence ID" value="NZ_LFXA01000001.1"/>
</dbReference>
<protein>
    <submittedName>
        <fullName evidence="2">Glyoxalase</fullName>
    </submittedName>
</protein>
<dbReference type="Gene3D" id="3.10.180.10">
    <property type="entry name" value="2,3-Dihydroxybiphenyl 1,2-Dioxygenase, domain 1"/>
    <property type="match status" value="2"/>
</dbReference>
<gene>
    <name evidence="2" type="ORF">AC230_00150</name>
</gene>
<dbReference type="Pfam" id="PF00903">
    <property type="entry name" value="Glyoxalase"/>
    <property type="match status" value="2"/>
</dbReference>
<dbReference type="InterPro" id="IPR029068">
    <property type="entry name" value="Glyas_Bleomycin-R_OHBP_Dase"/>
</dbReference>
<dbReference type="AlphaFoldDB" id="A0A0K9XM62"/>
<dbReference type="CDD" id="cd07247">
    <property type="entry name" value="SgaA_N_like"/>
    <property type="match status" value="2"/>
</dbReference>
<comment type="caution">
    <text evidence="2">The sequence shown here is derived from an EMBL/GenBank/DDBJ whole genome shotgun (WGS) entry which is preliminary data.</text>
</comment>
<dbReference type="InterPro" id="IPR037523">
    <property type="entry name" value="VOC_core"/>
</dbReference>
<dbReference type="PATRIC" id="fig|1678637.3.peg.32"/>
<dbReference type="SUPFAM" id="SSF54593">
    <property type="entry name" value="Glyoxalase/Bleomycin resistance protein/Dihydroxybiphenyl dioxygenase"/>
    <property type="match status" value="2"/>
</dbReference>
<evidence type="ECO:0000313" key="2">
    <source>
        <dbReference type="EMBL" id="KNB54338.1"/>
    </source>
</evidence>
<organism evidence="2 3">
    <name type="scientific">Streptomyces caatingaensis</name>
    <dbReference type="NCBI Taxonomy" id="1678637"/>
    <lineage>
        <taxon>Bacteria</taxon>
        <taxon>Bacillati</taxon>
        <taxon>Actinomycetota</taxon>
        <taxon>Actinomycetes</taxon>
        <taxon>Kitasatosporales</taxon>
        <taxon>Streptomycetaceae</taxon>
        <taxon>Streptomyces</taxon>
    </lineage>
</organism>
<dbReference type="STRING" id="1678637.AC230_00150"/>
<dbReference type="Proteomes" id="UP000037288">
    <property type="component" value="Unassembled WGS sequence"/>
</dbReference>
<evidence type="ECO:0000313" key="3">
    <source>
        <dbReference type="Proteomes" id="UP000037288"/>
    </source>
</evidence>
<dbReference type="InterPro" id="IPR004360">
    <property type="entry name" value="Glyas_Fos-R_dOase_dom"/>
</dbReference>
<sequence>MPEVRNGYAPGTPCWVDLMAPDQRAALDFYRDLFGWQGEPGPPETGGYAVCALNGRAVAGIGPAMAQDGQPAPPTAWTTYLSVADAEAAARAVAAHGGTVVMPAMDVLTFGRMAIVADPSEAVFGLWEPRDFFGCEVVNEPGALTWNELASPDVDAARTFYPAALGVEVEPSPEVPGYYVLTVDGRPVGGLHGLDRLPPGTPPHWLTYFAVDGADTTVDALVRAGGSVLKPPFDMVAGRMAVVSDPQGGIFAVIESAMPEAA</sequence>
<dbReference type="PROSITE" id="PS51819">
    <property type="entry name" value="VOC"/>
    <property type="match status" value="2"/>
</dbReference>
<feature type="domain" description="VOC" evidence="1">
    <location>
        <begin position="12"/>
        <end position="129"/>
    </location>
</feature>
<dbReference type="OrthoDB" id="9793039at2"/>
<evidence type="ECO:0000259" key="1">
    <source>
        <dbReference type="PROSITE" id="PS51819"/>
    </source>
</evidence>
<dbReference type="PANTHER" id="PTHR33993">
    <property type="entry name" value="GLYOXALASE-RELATED"/>
    <property type="match status" value="1"/>
</dbReference>
<dbReference type="InterPro" id="IPR052164">
    <property type="entry name" value="Anthracycline_SecMetBiosynth"/>
</dbReference>